<dbReference type="AlphaFoldDB" id="A0A0N8KL06"/>
<dbReference type="Gene3D" id="3.30.70.2970">
    <property type="entry name" value="Protein of unknown function (DUF541), domain 2"/>
    <property type="match status" value="1"/>
</dbReference>
<evidence type="ECO:0000313" key="3">
    <source>
        <dbReference type="Proteomes" id="UP000050416"/>
    </source>
</evidence>
<dbReference type="GO" id="GO:0006974">
    <property type="term" value="P:DNA damage response"/>
    <property type="evidence" value="ECO:0007669"/>
    <property type="project" value="TreeGrafter"/>
</dbReference>
<dbReference type="Proteomes" id="UP000050416">
    <property type="component" value="Unassembled WGS sequence"/>
</dbReference>
<dbReference type="OrthoDB" id="6360038at2"/>
<dbReference type="PATRIC" id="fig|1305731.5.peg.2122"/>
<dbReference type="EMBL" id="LJZQ01000005">
    <property type="protein sequence ID" value="KPQ29602.1"/>
    <property type="molecule type" value="Genomic_DNA"/>
</dbReference>
<dbReference type="Pfam" id="PF04402">
    <property type="entry name" value="SIMPL"/>
    <property type="match status" value="1"/>
</dbReference>
<reference evidence="2 3" key="1">
    <citation type="submission" date="2015-09" db="EMBL/GenBank/DDBJ databases">
        <title>Identification and resolution of microdiversity through metagenomic sequencing of parallel consortia.</title>
        <authorList>
            <person name="Nelson W.C."/>
            <person name="Romine M.F."/>
            <person name="Lindemann S.R."/>
        </authorList>
    </citation>
    <scope>NUCLEOTIDE SEQUENCE [LARGE SCALE GENOMIC DNA]</scope>
    <source>
        <strain evidence="2">HL-55</strain>
    </source>
</reference>
<protein>
    <recommendedName>
        <fullName evidence="4">Periplasmic/secreted protein</fullName>
    </recommendedName>
</protein>
<accession>A0A0N8KL06</accession>
<name>A0A0N8KL06_9GAMM</name>
<proteinExistence type="predicted"/>
<comment type="caution">
    <text evidence="2">The sequence shown here is derived from an EMBL/GenBank/DDBJ whole genome shotgun (WGS) entry which is preliminary data.</text>
</comment>
<dbReference type="PANTHER" id="PTHR34387:SF2">
    <property type="entry name" value="SLR1258 PROTEIN"/>
    <property type="match status" value="1"/>
</dbReference>
<dbReference type="PANTHER" id="PTHR34387">
    <property type="entry name" value="SLR1258 PROTEIN"/>
    <property type="match status" value="1"/>
</dbReference>
<feature type="chain" id="PRO_5006028041" description="Periplasmic/secreted protein" evidence="1">
    <location>
        <begin position="27"/>
        <end position="230"/>
    </location>
</feature>
<evidence type="ECO:0000256" key="1">
    <source>
        <dbReference type="SAM" id="SignalP"/>
    </source>
</evidence>
<gene>
    <name evidence="2" type="ORF">HLUCCX14_05245</name>
</gene>
<dbReference type="Gene3D" id="3.30.110.170">
    <property type="entry name" value="Protein of unknown function (DUF541), domain 1"/>
    <property type="match status" value="1"/>
</dbReference>
<dbReference type="InterPro" id="IPR007497">
    <property type="entry name" value="SIMPL/DUF541"/>
</dbReference>
<dbReference type="STRING" id="1305731.GCA_000934705_01710"/>
<dbReference type="InterPro" id="IPR052022">
    <property type="entry name" value="26kDa_periplasmic_antigen"/>
</dbReference>
<sequence length="230" mass="25380">MSKRMHTLALAASLITASAFSTTTLAGEVSLSGEGSVRYAPDSARLQFTANAEHNLPEKASERLTETMEQWRSAIDTMRDRLVDYSDANVNLYTRTLPVQERGQKPQQVAVASQTVSFSINDLELLNPLLEQAQKVGLQYHLGEHQFFHSDEESLQRQALARAIEDARSRCEFVAQQLNMACGEVVTININGGHRPVPMMMAEARASSDKVSSIGPREIQASVNATFKLD</sequence>
<evidence type="ECO:0008006" key="4">
    <source>
        <dbReference type="Google" id="ProtNLM"/>
    </source>
</evidence>
<evidence type="ECO:0000313" key="2">
    <source>
        <dbReference type="EMBL" id="KPQ29602.1"/>
    </source>
</evidence>
<keyword evidence="1" id="KW-0732">Signal</keyword>
<organism evidence="2 3">
    <name type="scientific">Marinobacter excellens HL-55</name>
    <dbReference type="NCBI Taxonomy" id="1305731"/>
    <lineage>
        <taxon>Bacteria</taxon>
        <taxon>Pseudomonadati</taxon>
        <taxon>Pseudomonadota</taxon>
        <taxon>Gammaproteobacteria</taxon>
        <taxon>Pseudomonadales</taxon>
        <taxon>Marinobacteraceae</taxon>
        <taxon>Marinobacter</taxon>
    </lineage>
</organism>
<feature type="signal peptide" evidence="1">
    <location>
        <begin position="1"/>
        <end position="26"/>
    </location>
</feature>